<protein>
    <recommendedName>
        <fullName evidence="9">Potassium-transporting ATPase potassium-binding subunit</fullName>
    </recommendedName>
    <alternativeName>
        <fullName evidence="9">ATP phosphohydrolase [potassium-transporting] A chain</fullName>
    </alternativeName>
    <alternativeName>
        <fullName evidence="9">Potassium-binding and translocating subunit A</fullName>
    </alternativeName>
    <alternativeName>
        <fullName evidence="9">Potassium-translocating ATPase A chain</fullName>
    </alternativeName>
</protein>
<evidence type="ECO:0000256" key="6">
    <source>
        <dbReference type="ARBA" id="ARBA00022989"/>
    </source>
</evidence>
<keyword evidence="4 9" id="KW-0812">Transmembrane</keyword>
<dbReference type="AlphaFoldDB" id="D1NXR1"/>
<keyword evidence="1 9" id="KW-0813">Transport</keyword>
<dbReference type="Pfam" id="PF03814">
    <property type="entry name" value="KdpA"/>
    <property type="match status" value="1"/>
</dbReference>
<proteinExistence type="inferred from homology"/>
<feature type="transmembrane region" description="Helical" evidence="9">
    <location>
        <begin position="390"/>
        <end position="409"/>
    </location>
</feature>
<dbReference type="PANTHER" id="PTHR30607:SF2">
    <property type="entry name" value="POTASSIUM-TRANSPORTING ATPASE POTASSIUM-BINDING SUBUNIT"/>
    <property type="match status" value="1"/>
</dbReference>
<evidence type="ECO:0000256" key="4">
    <source>
        <dbReference type="ARBA" id="ARBA00022692"/>
    </source>
</evidence>
<feature type="transmembrane region" description="Helical" evidence="9">
    <location>
        <begin position="494"/>
        <end position="516"/>
    </location>
</feature>
<dbReference type="HAMAP" id="MF_00275">
    <property type="entry name" value="KdpA"/>
    <property type="match status" value="1"/>
</dbReference>
<evidence type="ECO:0000313" key="11">
    <source>
        <dbReference type="Proteomes" id="UP000005512"/>
    </source>
</evidence>
<comment type="caution">
    <text evidence="10">The sequence shown here is derived from an EMBL/GenBank/DDBJ whole genome shotgun (WGS) entry which is preliminary data.</text>
</comment>
<feature type="transmembrane region" description="Helical" evidence="9">
    <location>
        <begin position="184"/>
        <end position="206"/>
    </location>
</feature>
<dbReference type="NCBIfam" id="TIGR00680">
    <property type="entry name" value="kdpA"/>
    <property type="match status" value="1"/>
</dbReference>
<dbReference type="GO" id="GO:0008556">
    <property type="term" value="F:P-type potassium transmembrane transporter activity"/>
    <property type="evidence" value="ECO:0007669"/>
    <property type="project" value="InterPro"/>
</dbReference>
<keyword evidence="3 9" id="KW-0633">Potassium transport</keyword>
<feature type="transmembrane region" description="Helical" evidence="9">
    <location>
        <begin position="141"/>
        <end position="163"/>
    </location>
</feature>
<dbReference type="PANTHER" id="PTHR30607">
    <property type="entry name" value="POTASSIUM-TRANSPORTING ATPASE A CHAIN"/>
    <property type="match status" value="1"/>
</dbReference>
<evidence type="ECO:0000256" key="9">
    <source>
        <dbReference type="HAMAP-Rule" id="MF_00275"/>
    </source>
</evidence>
<feature type="transmembrane region" description="Helical" evidence="9">
    <location>
        <begin position="537"/>
        <end position="560"/>
    </location>
</feature>
<name>D1NXR1_9GAMM</name>
<comment type="subcellular location">
    <subcellularLocation>
        <location evidence="9">Cell membrane</location>
        <topology evidence="9">Multi-pass membrane protein</topology>
    </subcellularLocation>
</comment>
<comment type="caution">
    <text evidence="9">Lacks conserved residue(s) required for the propagation of feature annotation.</text>
</comment>
<evidence type="ECO:0000256" key="8">
    <source>
        <dbReference type="ARBA" id="ARBA00023136"/>
    </source>
</evidence>
<comment type="similarity">
    <text evidence="9">Belongs to the KdpA family.</text>
</comment>
<dbReference type="STRING" id="500637.PROVRUST_04694"/>
<keyword evidence="10" id="KW-0378">Hydrolase</keyword>
<feature type="transmembrane region" description="Helical" evidence="9">
    <location>
        <begin position="70"/>
        <end position="92"/>
    </location>
</feature>
<gene>
    <name evidence="9 10" type="primary">kdpA</name>
    <name evidence="10" type="ORF">PROVRUST_04694</name>
</gene>
<keyword evidence="8 9" id="KW-0472">Membrane</keyword>
<keyword evidence="7 9" id="KW-0406">Ion transport</keyword>
<feature type="transmembrane region" description="Helical" evidence="9">
    <location>
        <begin position="430"/>
        <end position="449"/>
    </location>
</feature>
<feature type="transmembrane region" description="Helical" evidence="9">
    <location>
        <begin position="293"/>
        <end position="311"/>
    </location>
</feature>
<dbReference type="PIRSF" id="PIRSF001294">
    <property type="entry name" value="K_ATPaseA"/>
    <property type="match status" value="1"/>
</dbReference>
<dbReference type="HOGENOM" id="CLU_018614_3_0_6"/>
<dbReference type="EMBL" id="ABXV02000002">
    <property type="protein sequence ID" value="EFB74200.1"/>
    <property type="molecule type" value="Genomic_DNA"/>
</dbReference>
<comment type="function">
    <text evidence="9">Part of the high-affinity ATP-driven potassium transport (or Kdp) system, which catalyzes the hydrolysis of ATP coupled with the electrogenic transport of potassium into the cytoplasm. This subunit binds the extracellular potassium ions and delivers the ions to the membrane domain of KdpB through an intramembrane tunnel.</text>
</comment>
<dbReference type="GO" id="GO:0016787">
    <property type="term" value="F:hydrolase activity"/>
    <property type="evidence" value="ECO:0007669"/>
    <property type="project" value="UniProtKB-KW"/>
</dbReference>
<keyword evidence="6 9" id="KW-1133">Transmembrane helix</keyword>
<evidence type="ECO:0000256" key="1">
    <source>
        <dbReference type="ARBA" id="ARBA00022448"/>
    </source>
</evidence>
<evidence type="ECO:0000256" key="7">
    <source>
        <dbReference type="ARBA" id="ARBA00023065"/>
    </source>
</evidence>
<dbReference type="eggNOG" id="COG2060">
    <property type="taxonomic scope" value="Bacteria"/>
</dbReference>
<reference evidence="10" key="1">
    <citation type="submission" date="2009-12" db="EMBL/GenBank/DDBJ databases">
        <authorList>
            <person name="Weinstock G."/>
            <person name="Sodergren E."/>
            <person name="Clifton S."/>
            <person name="Fulton L."/>
            <person name="Fulton B."/>
            <person name="Courtney L."/>
            <person name="Fronick C."/>
            <person name="Harrison M."/>
            <person name="Strong C."/>
            <person name="Farmer C."/>
            <person name="Delahaunty K."/>
            <person name="Markovic C."/>
            <person name="Hall O."/>
            <person name="Minx P."/>
            <person name="Tomlinson C."/>
            <person name="Mitreva M."/>
            <person name="Nelson J."/>
            <person name="Hou S."/>
            <person name="Wollam A."/>
            <person name="Pepin K.H."/>
            <person name="Johnson M."/>
            <person name="Bhonagiri V."/>
            <person name="Nash W.E."/>
            <person name="Warren W."/>
            <person name="Chinwalla A."/>
            <person name="Mardis E.R."/>
            <person name="Wilson R.K."/>
        </authorList>
    </citation>
    <scope>NUCLEOTIDE SEQUENCE [LARGE SCALE GENOMIC DNA]</scope>
    <source>
        <strain evidence="10">DSM 4541</strain>
    </source>
</reference>
<dbReference type="Proteomes" id="UP000005512">
    <property type="component" value="Unassembled WGS sequence"/>
</dbReference>
<sequence length="573" mass="61180">MRRISDMAINALLLIASFLLVLLLLAKPLGNFIAYLIDGDMPRAITKSESLFWRLSGIKKPGREIPEMNYWQYAIAILVFNLLGFGLLFTILMCQGSLPLNPQHFPGMSWDLAFNTAISFVANTNWQAYSGENTLSYLSQMVGLTVQNFLSAATGIAVVFALIRAFSRHGSKTIGNAWVDIARITLYLLLPLAIIFALFFVSQGVIQNFSPYVLSNNLDSGAQLLPMGPVASQEAIKLLGTNGGGFFGANSSHPFENPTALSNFVQMLAIFLIPAALCFAFGRHVSDSKQGHALLWAMSIIFVIAAAVVIHEEYVGNPFLSDLQANSSANMEGKESRFGILGSALYAVVTTAASCGAVNSMHDSYTALGGMVPMWLMQIGEVVFGGVGSGLYGMLLFVLLAVFLAGLMIGRTPEYLGKKIEVREMKMVALAILVTPTLVLVGTTISLMTEAGRAGILNPGAHGFSEVLYAFSSAANNNGSAFAGLSANTPYYNVMLALAMFLGRFGVIFPVLAIAGSMAIKKPQAASLATLPTHGPLFIGLLIMTVLLIGALTFVPALALGPIAEHLQIWLAA</sequence>
<feature type="transmembrane region" description="Helical" evidence="9">
    <location>
        <begin position="260"/>
        <end position="281"/>
    </location>
</feature>
<dbReference type="GO" id="GO:0005886">
    <property type="term" value="C:plasma membrane"/>
    <property type="evidence" value="ECO:0007669"/>
    <property type="project" value="UniProtKB-SubCell"/>
</dbReference>
<evidence type="ECO:0000256" key="2">
    <source>
        <dbReference type="ARBA" id="ARBA00022475"/>
    </source>
</evidence>
<dbReference type="InterPro" id="IPR004623">
    <property type="entry name" value="KdpA"/>
</dbReference>
<keyword evidence="5 9" id="KW-0630">Potassium</keyword>
<dbReference type="GO" id="GO:0030955">
    <property type="term" value="F:potassium ion binding"/>
    <property type="evidence" value="ECO:0007669"/>
    <property type="project" value="UniProtKB-UniRule"/>
</dbReference>
<accession>D1NXR1</accession>
<keyword evidence="2 9" id="KW-1003">Cell membrane</keyword>
<evidence type="ECO:0000256" key="3">
    <source>
        <dbReference type="ARBA" id="ARBA00022538"/>
    </source>
</evidence>
<organism evidence="10 11">
    <name type="scientific">Providencia rustigianii DSM 4541</name>
    <dbReference type="NCBI Taxonomy" id="500637"/>
    <lineage>
        <taxon>Bacteria</taxon>
        <taxon>Pseudomonadati</taxon>
        <taxon>Pseudomonadota</taxon>
        <taxon>Gammaproteobacteria</taxon>
        <taxon>Enterobacterales</taxon>
        <taxon>Morganellaceae</taxon>
        <taxon>Providencia</taxon>
    </lineage>
</organism>
<comment type="subunit">
    <text evidence="9">The system is composed of three essential subunits: KdpA, KdpB and KdpC.</text>
</comment>
<evidence type="ECO:0000256" key="5">
    <source>
        <dbReference type="ARBA" id="ARBA00022958"/>
    </source>
</evidence>
<keyword evidence="11" id="KW-1185">Reference proteome</keyword>
<evidence type="ECO:0000313" key="10">
    <source>
        <dbReference type="EMBL" id="EFB74200.1"/>
    </source>
</evidence>